<dbReference type="PANTHER" id="PTHR43042:SF3">
    <property type="entry name" value="RIBOSOMAL RNA LARGE SUBUNIT METHYLTRANSFERASE YWBD-RELATED"/>
    <property type="match status" value="1"/>
</dbReference>
<dbReference type="Pfam" id="PF10672">
    <property type="entry name" value="Methyltrans_SAM"/>
    <property type="match status" value="1"/>
</dbReference>
<dbReference type="CDD" id="cd11572">
    <property type="entry name" value="RlmI_M_like"/>
    <property type="match status" value="1"/>
</dbReference>
<dbReference type="PANTHER" id="PTHR43042">
    <property type="entry name" value="SAM-DEPENDENT METHYLTRANSFERASE"/>
    <property type="match status" value="1"/>
</dbReference>
<dbReference type="InterPro" id="IPR041532">
    <property type="entry name" value="RlmI-like_PUA"/>
</dbReference>
<proteinExistence type="predicted"/>
<dbReference type="Gene3D" id="3.30.750.80">
    <property type="entry name" value="RNA methyltransferase domain (HRMD) like"/>
    <property type="match status" value="1"/>
</dbReference>
<dbReference type="GO" id="GO:0003723">
    <property type="term" value="F:RNA binding"/>
    <property type="evidence" value="ECO:0007669"/>
    <property type="project" value="InterPro"/>
</dbReference>
<dbReference type="InterPro" id="IPR015947">
    <property type="entry name" value="PUA-like_sf"/>
</dbReference>
<keyword evidence="7" id="KW-1185">Reference proteome</keyword>
<sequence length="394" mass="44783">MKKIQLKNKQLSLWKQGYPLIKEIDLVRQADSSYTGEWLEFVTRDSKYIGTGYLGEQNKGIGWIINWNQGQPINQAFFEEKFLQAKKLRQSYFLDELTTAFRIFNGEGDGIGGLTIDWYDHYLVIQWYNESIYQKQPMILAAIQAVYPEVLGIYEKNRFTQAGLATSQHVAGQLAKEPLIVKENGVNYSTYLDDGMMTGIFLDQKNVRGQLVDGLAMGKTVLNTFSYTGAFSVAAAMGGAVETTSVDLAKRSIEKTQEMFQVNGLPLEDHSIVVMDVFEYYRYAKRKGLSYDCIILDPPSFARNKKKTFSVAKDYGTLVMDALPILNQQGLLIASTNAANVSVKKFRQMIEQGMSQMNRSYKLLKEERLPSDFQVNPAFTEGNYLKVFIYQLDK</sequence>
<evidence type="ECO:0000256" key="3">
    <source>
        <dbReference type="ARBA" id="ARBA00022691"/>
    </source>
</evidence>
<evidence type="ECO:0000259" key="4">
    <source>
        <dbReference type="Pfam" id="PF10672"/>
    </source>
</evidence>
<evidence type="ECO:0000256" key="2">
    <source>
        <dbReference type="ARBA" id="ARBA00022679"/>
    </source>
</evidence>
<keyword evidence="1 6" id="KW-0489">Methyltransferase</keyword>
<dbReference type="GO" id="GO:0032259">
    <property type="term" value="P:methylation"/>
    <property type="evidence" value="ECO:0007669"/>
    <property type="project" value="UniProtKB-KW"/>
</dbReference>
<dbReference type="Proteomes" id="UP000277864">
    <property type="component" value="Unassembled WGS sequence"/>
</dbReference>
<reference evidence="6 7" key="1">
    <citation type="submission" date="2018-03" db="EMBL/GenBank/DDBJ databases">
        <authorList>
            <person name="Gulvik C.A."/>
        </authorList>
    </citation>
    <scope>NUCLEOTIDE SEQUENCE [LARGE SCALE GENOMIC DNA]</scope>
    <source>
        <strain evidence="6 7">JCM 31581</strain>
    </source>
</reference>
<evidence type="ECO:0000313" key="7">
    <source>
        <dbReference type="Proteomes" id="UP000277864"/>
    </source>
</evidence>
<dbReference type="GO" id="GO:0008168">
    <property type="term" value="F:methyltransferase activity"/>
    <property type="evidence" value="ECO:0007669"/>
    <property type="project" value="UniProtKB-KW"/>
</dbReference>
<dbReference type="InterPro" id="IPR036974">
    <property type="entry name" value="PUA_sf"/>
</dbReference>
<gene>
    <name evidence="6" type="ORF">C7P63_00510</name>
</gene>
<organism evidence="6 7">
    <name type="scientific">Vagococcus humatus</name>
    <dbReference type="NCBI Taxonomy" id="1889241"/>
    <lineage>
        <taxon>Bacteria</taxon>
        <taxon>Bacillati</taxon>
        <taxon>Bacillota</taxon>
        <taxon>Bacilli</taxon>
        <taxon>Lactobacillales</taxon>
        <taxon>Enterococcaceae</taxon>
        <taxon>Vagococcus</taxon>
    </lineage>
</organism>
<dbReference type="AlphaFoldDB" id="A0A429Z9R5"/>
<feature type="domain" description="RlmI-like PUA" evidence="5">
    <location>
        <begin position="4"/>
        <end position="67"/>
    </location>
</feature>
<dbReference type="InterPro" id="IPR029063">
    <property type="entry name" value="SAM-dependent_MTases_sf"/>
</dbReference>
<name>A0A429Z9R5_9ENTE</name>
<dbReference type="InterPro" id="IPR019614">
    <property type="entry name" value="SAM-dep_methyl-trfase"/>
</dbReference>
<evidence type="ECO:0000256" key="1">
    <source>
        <dbReference type="ARBA" id="ARBA00022603"/>
    </source>
</evidence>
<keyword evidence="2 6" id="KW-0808">Transferase</keyword>
<dbReference type="Pfam" id="PF17785">
    <property type="entry name" value="PUA_3"/>
    <property type="match status" value="1"/>
</dbReference>
<dbReference type="RefSeq" id="WP_125942205.1">
    <property type="nucleotide sequence ID" value="NZ_PXZH01000001.1"/>
</dbReference>
<dbReference type="SUPFAM" id="SSF53335">
    <property type="entry name" value="S-adenosyl-L-methionine-dependent methyltransferases"/>
    <property type="match status" value="1"/>
</dbReference>
<dbReference type="Gene3D" id="2.30.130.10">
    <property type="entry name" value="PUA domain"/>
    <property type="match status" value="1"/>
</dbReference>
<accession>A0A429Z9R5</accession>
<evidence type="ECO:0000313" key="6">
    <source>
        <dbReference type="EMBL" id="RST90430.1"/>
    </source>
</evidence>
<keyword evidence="3" id="KW-0949">S-adenosyl-L-methionine</keyword>
<comment type="caution">
    <text evidence="6">The sequence shown here is derived from an EMBL/GenBank/DDBJ whole genome shotgun (WGS) entry which is preliminary data.</text>
</comment>
<protein>
    <submittedName>
        <fullName evidence="6">RlmI/RlmK family 23S rRNA methyltransferase</fullName>
    </submittedName>
</protein>
<dbReference type="SUPFAM" id="SSF88697">
    <property type="entry name" value="PUA domain-like"/>
    <property type="match status" value="1"/>
</dbReference>
<evidence type="ECO:0000259" key="5">
    <source>
        <dbReference type="Pfam" id="PF17785"/>
    </source>
</evidence>
<feature type="domain" description="S-adenosylmethionine-dependent methyltransferase" evidence="4">
    <location>
        <begin position="176"/>
        <end position="342"/>
    </location>
</feature>
<dbReference type="OrthoDB" id="9805492at2"/>
<dbReference type="EMBL" id="PXZH01000001">
    <property type="protein sequence ID" value="RST90430.1"/>
    <property type="molecule type" value="Genomic_DNA"/>
</dbReference>
<dbReference type="Gene3D" id="3.40.50.150">
    <property type="entry name" value="Vaccinia Virus protein VP39"/>
    <property type="match status" value="1"/>
</dbReference>